<keyword evidence="1" id="KW-0472">Membrane</keyword>
<dbReference type="EMBL" id="PYGC01000001">
    <property type="protein sequence ID" value="PSK85533.1"/>
    <property type="molecule type" value="Genomic_DNA"/>
</dbReference>
<feature type="transmembrane region" description="Helical" evidence="1">
    <location>
        <begin position="5"/>
        <end position="22"/>
    </location>
</feature>
<evidence type="ECO:0000256" key="1">
    <source>
        <dbReference type="SAM" id="Phobius"/>
    </source>
</evidence>
<keyword evidence="1" id="KW-0812">Transmembrane</keyword>
<dbReference type="Proteomes" id="UP000240621">
    <property type="component" value="Unassembled WGS sequence"/>
</dbReference>
<protein>
    <submittedName>
        <fullName evidence="2">Uncharacterized protein</fullName>
    </submittedName>
</protein>
<name>A0A2P8CKS0_9BACT</name>
<accession>A0A2P8CKS0</accession>
<evidence type="ECO:0000313" key="2">
    <source>
        <dbReference type="EMBL" id="PSK85533.1"/>
    </source>
</evidence>
<keyword evidence="1" id="KW-1133">Transmembrane helix</keyword>
<dbReference type="OrthoDB" id="840179at2"/>
<feature type="transmembrane region" description="Helical" evidence="1">
    <location>
        <begin position="28"/>
        <end position="44"/>
    </location>
</feature>
<gene>
    <name evidence="2" type="ORF">CLV93_101496</name>
</gene>
<proteinExistence type="predicted"/>
<dbReference type="RefSeq" id="WP_146141929.1">
    <property type="nucleotide sequence ID" value="NZ_BLAU01000001.1"/>
</dbReference>
<sequence>MKNLLVYYLFILSPFALMFWMISNEYAIAFVVTLLLYSTIYRGITDYFRLKARGYIGLELLRLFVPFRGRRRFFRDLYFR</sequence>
<evidence type="ECO:0000313" key="3">
    <source>
        <dbReference type="Proteomes" id="UP000240621"/>
    </source>
</evidence>
<dbReference type="AlphaFoldDB" id="A0A2P8CKS0"/>
<reference evidence="2 3" key="1">
    <citation type="submission" date="2018-03" db="EMBL/GenBank/DDBJ databases">
        <title>Genomic Encyclopedia of Archaeal and Bacterial Type Strains, Phase II (KMG-II): from individual species to whole genera.</title>
        <authorList>
            <person name="Goeker M."/>
        </authorList>
    </citation>
    <scope>NUCLEOTIDE SEQUENCE [LARGE SCALE GENOMIC DNA]</scope>
    <source>
        <strain evidence="2 3">DSM 27267</strain>
    </source>
</reference>
<comment type="caution">
    <text evidence="2">The sequence shown here is derived from an EMBL/GenBank/DDBJ whole genome shotgun (WGS) entry which is preliminary data.</text>
</comment>
<organism evidence="2 3">
    <name type="scientific">Prolixibacter denitrificans</name>
    <dbReference type="NCBI Taxonomy" id="1541063"/>
    <lineage>
        <taxon>Bacteria</taxon>
        <taxon>Pseudomonadati</taxon>
        <taxon>Bacteroidota</taxon>
        <taxon>Bacteroidia</taxon>
        <taxon>Marinilabiliales</taxon>
        <taxon>Prolixibacteraceae</taxon>
        <taxon>Prolixibacter</taxon>
    </lineage>
</organism>